<sequence length="459" mass="48925">MTKILYLYVKGGPPLEHSFPRIAGRAELHVLALMPLPDTAVDQWRPVCASITEAFDAPRGKELVEFVAEHAAAIGADAVITLSEFAVLLVAHVAERLGQRGASANVVRARDKRLMRETWQAAGVPIPRFRRVESEEDLRVGVTSLTPPVLLKPAWGAGSVAQLVLNDPAEVPAAWHEVGEALRLGGEVGMNELYQSGTDADLLVEEIFSGTTEGWYDAPGYGDYVSVEGIVADGVYRPLCITARLPVIPPFTEVGSTAPCVLPEPLQRRIEDVSRQAVDALELGTCGTHTEIKLGADGSVTVIETGARFGGVMITREIEEVFGIDPIAMLADELLGRDVDYPARMHVTAGRAAASVAVIPTDAAGNPWRTTPLWRPDLVDWSAILSPGSAIEQVPAFSMPVGDPVPVYDTSGGSRNWLGLFVVTAQDAETLRRDCIAVLDGLEAALGAVSPTAPGSPRP</sequence>
<reference evidence="6 7" key="1">
    <citation type="submission" date="2019-07" db="EMBL/GenBank/DDBJ databases">
        <title>Lentzea xizangensis sp. nov., isolated from Qinghai-Tibetan Plateau Soils.</title>
        <authorList>
            <person name="Huang J."/>
        </authorList>
    </citation>
    <scope>NUCLEOTIDE SEQUENCE [LARGE SCALE GENOMIC DNA]</scope>
    <source>
        <strain evidence="6 7">FXJ1.1311</strain>
    </source>
</reference>
<dbReference type="AlphaFoldDB" id="A0A563EJ43"/>
<comment type="caution">
    <text evidence="6">The sequence shown here is derived from an EMBL/GenBank/DDBJ whole genome shotgun (WGS) entry which is preliminary data.</text>
</comment>
<dbReference type="Proteomes" id="UP000316639">
    <property type="component" value="Unassembled WGS sequence"/>
</dbReference>
<organism evidence="6 7">
    <name type="scientific">Lentzea tibetensis</name>
    <dbReference type="NCBI Taxonomy" id="2591470"/>
    <lineage>
        <taxon>Bacteria</taxon>
        <taxon>Bacillati</taxon>
        <taxon>Actinomycetota</taxon>
        <taxon>Actinomycetes</taxon>
        <taxon>Pseudonocardiales</taxon>
        <taxon>Pseudonocardiaceae</taxon>
        <taxon>Lentzea</taxon>
    </lineage>
</organism>
<keyword evidence="1" id="KW-0436">Ligase</keyword>
<dbReference type="PANTHER" id="PTHR43585">
    <property type="entry name" value="FUMIPYRROLE BIOSYNTHESIS PROTEIN C"/>
    <property type="match status" value="1"/>
</dbReference>
<dbReference type="GO" id="GO:0005524">
    <property type="term" value="F:ATP binding"/>
    <property type="evidence" value="ECO:0007669"/>
    <property type="project" value="UniProtKB-UniRule"/>
</dbReference>
<dbReference type="InterPro" id="IPR013815">
    <property type="entry name" value="ATP_grasp_subdomain_1"/>
</dbReference>
<protein>
    <submittedName>
        <fullName evidence="6">ATP-grasp domain-containing protein</fullName>
    </submittedName>
</protein>
<dbReference type="Gene3D" id="3.40.50.20">
    <property type="match status" value="1"/>
</dbReference>
<dbReference type="Gene3D" id="3.30.1490.20">
    <property type="entry name" value="ATP-grasp fold, A domain"/>
    <property type="match status" value="1"/>
</dbReference>
<evidence type="ECO:0000256" key="1">
    <source>
        <dbReference type="ARBA" id="ARBA00022598"/>
    </source>
</evidence>
<evidence type="ECO:0000256" key="4">
    <source>
        <dbReference type="PROSITE-ProRule" id="PRU00409"/>
    </source>
</evidence>
<evidence type="ECO:0000256" key="3">
    <source>
        <dbReference type="ARBA" id="ARBA00022840"/>
    </source>
</evidence>
<dbReference type="PROSITE" id="PS50975">
    <property type="entry name" value="ATP_GRASP"/>
    <property type="match status" value="1"/>
</dbReference>
<dbReference type="InterPro" id="IPR052032">
    <property type="entry name" value="ATP-dep_AA_Ligase"/>
</dbReference>
<evidence type="ECO:0000259" key="5">
    <source>
        <dbReference type="PROSITE" id="PS50975"/>
    </source>
</evidence>
<keyword evidence="3 4" id="KW-0067">ATP-binding</keyword>
<accession>A0A563EJ43</accession>
<keyword evidence="2 4" id="KW-0547">Nucleotide-binding</keyword>
<dbReference type="RefSeq" id="WP_146358376.1">
    <property type="nucleotide sequence ID" value="NZ_VOBR01000029.1"/>
</dbReference>
<evidence type="ECO:0000313" key="6">
    <source>
        <dbReference type="EMBL" id="TWP46867.1"/>
    </source>
</evidence>
<dbReference type="EMBL" id="VOBR01000029">
    <property type="protein sequence ID" value="TWP46867.1"/>
    <property type="molecule type" value="Genomic_DNA"/>
</dbReference>
<proteinExistence type="predicted"/>
<name>A0A563EJ43_9PSEU</name>
<keyword evidence="7" id="KW-1185">Reference proteome</keyword>
<dbReference type="InterPro" id="IPR011761">
    <property type="entry name" value="ATP-grasp"/>
</dbReference>
<evidence type="ECO:0000256" key="2">
    <source>
        <dbReference type="ARBA" id="ARBA00022741"/>
    </source>
</evidence>
<dbReference type="Gene3D" id="3.30.470.20">
    <property type="entry name" value="ATP-grasp fold, B domain"/>
    <property type="match status" value="1"/>
</dbReference>
<dbReference type="SUPFAM" id="SSF56059">
    <property type="entry name" value="Glutathione synthetase ATP-binding domain-like"/>
    <property type="match status" value="1"/>
</dbReference>
<dbReference type="GO" id="GO:0016874">
    <property type="term" value="F:ligase activity"/>
    <property type="evidence" value="ECO:0007669"/>
    <property type="project" value="UniProtKB-KW"/>
</dbReference>
<evidence type="ECO:0000313" key="7">
    <source>
        <dbReference type="Proteomes" id="UP000316639"/>
    </source>
</evidence>
<dbReference type="GO" id="GO:0046872">
    <property type="term" value="F:metal ion binding"/>
    <property type="evidence" value="ECO:0007669"/>
    <property type="project" value="InterPro"/>
</dbReference>
<gene>
    <name evidence="6" type="ORF">FKR81_34225</name>
</gene>
<dbReference type="OrthoDB" id="24041at2"/>
<dbReference type="PANTHER" id="PTHR43585:SF2">
    <property type="entry name" value="ATP-GRASP ENZYME FSQD"/>
    <property type="match status" value="1"/>
</dbReference>
<feature type="domain" description="ATP-grasp" evidence="5">
    <location>
        <begin position="116"/>
        <end position="335"/>
    </location>
</feature>